<reference evidence="1" key="1">
    <citation type="submission" date="2023-04" db="EMBL/GenBank/DDBJ databases">
        <authorList>
            <consortium name="ELIXIR-Norway"/>
        </authorList>
    </citation>
    <scope>NUCLEOTIDE SEQUENCE [LARGE SCALE GENOMIC DNA]</scope>
</reference>
<keyword evidence="2" id="KW-1185">Reference proteome</keyword>
<evidence type="ECO:0000313" key="1">
    <source>
        <dbReference type="EMBL" id="CAI9178203.1"/>
    </source>
</evidence>
<evidence type="ECO:0000313" key="2">
    <source>
        <dbReference type="Proteomes" id="UP001176941"/>
    </source>
</evidence>
<name>A0ABN9A044_RANTA</name>
<dbReference type="Proteomes" id="UP001176941">
    <property type="component" value="Chromosome 7"/>
</dbReference>
<accession>A0ABN9A044</accession>
<organism evidence="1 2">
    <name type="scientific">Rangifer tarandus platyrhynchus</name>
    <name type="common">Svalbard reindeer</name>
    <dbReference type="NCBI Taxonomy" id="3082113"/>
    <lineage>
        <taxon>Eukaryota</taxon>
        <taxon>Metazoa</taxon>
        <taxon>Chordata</taxon>
        <taxon>Craniata</taxon>
        <taxon>Vertebrata</taxon>
        <taxon>Euteleostomi</taxon>
        <taxon>Mammalia</taxon>
        <taxon>Eutheria</taxon>
        <taxon>Laurasiatheria</taxon>
        <taxon>Artiodactyla</taxon>
        <taxon>Ruminantia</taxon>
        <taxon>Pecora</taxon>
        <taxon>Cervidae</taxon>
        <taxon>Odocoileinae</taxon>
        <taxon>Rangifer</taxon>
    </lineage>
</organism>
<protein>
    <submittedName>
        <fullName evidence="1">Uncharacterized protein</fullName>
    </submittedName>
</protein>
<sequence>MQFSRQKYWSGMSCLSPEDLPELGIEPVSLTFPALEGRFFTTSTTREALTAARVMFQTQDSHQMLLWPHLSSGSQHLKVKALATLVCKGGPALSKGFPGGAEVKNPPAGEETQETRFDPWVRKTPGRGHGNPLQYSCLQSPMDRGAWRGAVHGVTDESGA</sequence>
<gene>
    <name evidence="1" type="ORF">MRATA1EN1_LOCUS27165</name>
</gene>
<proteinExistence type="predicted"/>
<dbReference type="EMBL" id="OX459943">
    <property type="protein sequence ID" value="CAI9178203.1"/>
    <property type="molecule type" value="Genomic_DNA"/>
</dbReference>